<dbReference type="EMBL" id="BMZS01000018">
    <property type="protein sequence ID" value="GHD63967.1"/>
    <property type="molecule type" value="Genomic_DNA"/>
</dbReference>
<gene>
    <name evidence="4" type="ORF">GCM10017083_54970</name>
</gene>
<comment type="caution">
    <text evidence="4">The sequence shown here is derived from an EMBL/GenBank/DDBJ whole genome shotgun (WGS) entry which is preliminary data.</text>
</comment>
<keyword evidence="2" id="KW-0520">NAD</keyword>
<organism evidence="4 5">
    <name type="scientific">Thalassobaculum fulvum</name>
    <dbReference type="NCBI Taxonomy" id="1633335"/>
    <lineage>
        <taxon>Bacteria</taxon>
        <taxon>Pseudomonadati</taxon>
        <taxon>Pseudomonadota</taxon>
        <taxon>Alphaproteobacteria</taxon>
        <taxon>Rhodospirillales</taxon>
        <taxon>Thalassobaculaceae</taxon>
        <taxon>Thalassobaculum</taxon>
    </lineage>
</organism>
<dbReference type="SUPFAM" id="SSF51735">
    <property type="entry name" value="NAD(P)-binding Rossmann-fold domains"/>
    <property type="match status" value="1"/>
</dbReference>
<dbReference type="InterPro" id="IPR036291">
    <property type="entry name" value="NAD(P)-bd_dom_sf"/>
</dbReference>
<evidence type="ECO:0000313" key="4">
    <source>
        <dbReference type="EMBL" id="GHD63967.1"/>
    </source>
</evidence>
<dbReference type="RefSeq" id="WP_189995832.1">
    <property type="nucleotide sequence ID" value="NZ_BMZS01000018.1"/>
</dbReference>
<dbReference type="CDD" id="cd05300">
    <property type="entry name" value="2-Hacid_dh_1"/>
    <property type="match status" value="1"/>
</dbReference>
<dbReference type="Gene3D" id="3.40.50.720">
    <property type="entry name" value="NAD(P)-binding Rossmann-like Domain"/>
    <property type="match status" value="2"/>
</dbReference>
<reference evidence="4" key="2">
    <citation type="submission" date="2020-09" db="EMBL/GenBank/DDBJ databases">
        <authorList>
            <person name="Sun Q."/>
            <person name="Kim S."/>
        </authorList>
    </citation>
    <scope>NUCLEOTIDE SEQUENCE</scope>
    <source>
        <strain evidence="4">KCTC 42651</strain>
    </source>
</reference>
<dbReference type="InterPro" id="IPR006140">
    <property type="entry name" value="D-isomer_DH_NAD-bd"/>
</dbReference>
<sequence>MSGLERVRLHVKNNRAGEEVFRITEDRLAEAAARRPEVAARVDALVDFDLDRFAESMATAHALVTWDLPTVDLARRAPELRWIHIIGAGVEHLRPLDWLPPGVTMTNNRGVHAEKTAESALMAVLMLNNRVPAYVSDQRARRWNPVFATPVAGKTVAVVGVGEMGHAAARAFGRAGLRVLGVRRGGRPRRHVDRMVGPDRLHEVLAEADFVHVAAPLTDETRHLIDGAAMDAMKPGAGLVNFGRGPVVDVAALAERLRAGRLGGAVLDVHDPEPLPPDSPLWDVPNLILTPHVSSDDDVSYIPKTLDLVFDNLGRLLAGRPLRNRVRPALGY</sequence>
<evidence type="ECO:0000256" key="1">
    <source>
        <dbReference type="ARBA" id="ARBA00023002"/>
    </source>
</evidence>
<dbReference type="PANTHER" id="PTHR43333">
    <property type="entry name" value="2-HACID_DH_C DOMAIN-CONTAINING PROTEIN"/>
    <property type="match status" value="1"/>
</dbReference>
<reference evidence="4" key="1">
    <citation type="journal article" date="2014" name="Int. J. Syst. Evol. Microbiol.">
        <title>Complete genome sequence of Corynebacterium casei LMG S-19264T (=DSM 44701T), isolated from a smear-ripened cheese.</title>
        <authorList>
            <consortium name="US DOE Joint Genome Institute (JGI-PGF)"/>
            <person name="Walter F."/>
            <person name="Albersmeier A."/>
            <person name="Kalinowski J."/>
            <person name="Ruckert C."/>
        </authorList>
    </citation>
    <scope>NUCLEOTIDE SEQUENCE</scope>
    <source>
        <strain evidence="4">KCTC 42651</strain>
    </source>
</reference>
<dbReference type="Pfam" id="PF02826">
    <property type="entry name" value="2-Hacid_dh_C"/>
    <property type="match status" value="1"/>
</dbReference>
<evidence type="ECO:0000313" key="5">
    <source>
        <dbReference type="Proteomes" id="UP000630353"/>
    </source>
</evidence>
<accession>A0A918XXU8</accession>
<keyword evidence="5" id="KW-1185">Reference proteome</keyword>
<dbReference type="GO" id="GO:0051287">
    <property type="term" value="F:NAD binding"/>
    <property type="evidence" value="ECO:0007669"/>
    <property type="project" value="InterPro"/>
</dbReference>
<keyword evidence="1" id="KW-0560">Oxidoreductase</keyword>
<dbReference type="GO" id="GO:0016491">
    <property type="term" value="F:oxidoreductase activity"/>
    <property type="evidence" value="ECO:0007669"/>
    <property type="project" value="UniProtKB-KW"/>
</dbReference>
<dbReference type="AlphaFoldDB" id="A0A918XXU8"/>
<dbReference type="SUPFAM" id="SSF52283">
    <property type="entry name" value="Formate/glycerate dehydrogenase catalytic domain-like"/>
    <property type="match status" value="1"/>
</dbReference>
<dbReference type="PANTHER" id="PTHR43333:SF1">
    <property type="entry name" value="D-ISOMER SPECIFIC 2-HYDROXYACID DEHYDROGENASE NAD-BINDING DOMAIN-CONTAINING PROTEIN"/>
    <property type="match status" value="1"/>
</dbReference>
<feature type="domain" description="D-isomer specific 2-hydroxyacid dehydrogenase NAD-binding" evidence="3">
    <location>
        <begin position="121"/>
        <end position="294"/>
    </location>
</feature>
<dbReference type="Proteomes" id="UP000630353">
    <property type="component" value="Unassembled WGS sequence"/>
</dbReference>
<evidence type="ECO:0000256" key="2">
    <source>
        <dbReference type="ARBA" id="ARBA00023027"/>
    </source>
</evidence>
<name>A0A918XXU8_9PROT</name>
<evidence type="ECO:0000259" key="3">
    <source>
        <dbReference type="Pfam" id="PF02826"/>
    </source>
</evidence>
<protein>
    <submittedName>
        <fullName evidence="4">2-hydroxyacid dehydrogenase</fullName>
    </submittedName>
</protein>
<proteinExistence type="predicted"/>